<dbReference type="Proteomes" id="UP000264492">
    <property type="component" value="Unassembled WGS sequence"/>
</dbReference>
<keyword evidence="1" id="KW-1133">Transmembrane helix</keyword>
<evidence type="ECO:0000256" key="1">
    <source>
        <dbReference type="SAM" id="Phobius"/>
    </source>
</evidence>
<reference evidence="3 4" key="1">
    <citation type="submission" date="2018-08" db="EMBL/GenBank/DDBJ databases">
        <title>Lysobacter sp. zong2l5, whole genome shotgun sequence.</title>
        <authorList>
            <person name="Zhang X."/>
            <person name="Feng G."/>
            <person name="Zhu H."/>
        </authorList>
    </citation>
    <scope>NUCLEOTIDE SEQUENCE [LARGE SCALE GENOMIC DNA]</scope>
    <source>
        <strain evidence="4">zong2l5</strain>
    </source>
</reference>
<keyword evidence="4" id="KW-1185">Reference proteome</keyword>
<dbReference type="AlphaFoldDB" id="A0A371K402"/>
<dbReference type="InterPro" id="IPR018712">
    <property type="entry name" value="Tle1-like_cat"/>
</dbReference>
<proteinExistence type="predicted"/>
<evidence type="ECO:0000313" key="4">
    <source>
        <dbReference type="Proteomes" id="UP000264492"/>
    </source>
</evidence>
<evidence type="ECO:0000313" key="3">
    <source>
        <dbReference type="EMBL" id="RDZ28577.1"/>
    </source>
</evidence>
<dbReference type="Pfam" id="PF09994">
    <property type="entry name" value="T6SS_Tle1-like_cat"/>
    <property type="match status" value="2"/>
</dbReference>
<keyword evidence="1" id="KW-0812">Transmembrane</keyword>
<organism evidence="3 4">
    <name type="scientific">Lysobacter silvisoli</name>
    <dbReference type="NCBI Taxonomy" id="2293254"/>
    <lineage>
        <taxon>Bacteria</taxon>
        <taxon>Pseudomonadati</taxon>
        <taxon>Pseudomonadota</taxon>
        <taxon>Gammaproteobacteria</taxon>
        <taxon>Lysobacterales</taxon>
        <taxon>Lysobacteraceae</taxon>
        <taxon>Lysobacter</taxon>
    </lineage>
</organism>
<accession>A0A371K402</accession>
<name>A0A371K402_9GAMM</name>
<dbReference type="OrthoDB" id="4378831at2"/>
<feature type="transmembrane region" description="Helical" evidence="1">
    <location>
        <begin position="216"/>
        <end position="240"/>
    </location>
</feature>
<dbReference type="SUPFAM" id="SSF53474">
    <property type="entry name" value="alpha/beta-Hydrolases"/>
    <property type="match status" value="1"/>
</dbReference>
<feature type="transmembrane region" description="Helical" evidence="1">
    <location>
        <begin position="246"/>
        <end position="265"/>
    </location>
</feature>
<comment type="caution">
    <text evidence="3">The sequence shown here is derived from an EMBL/GenBank/DDBJ whole genome shotgun (WGS) entry which is preliminary data.</text>
</comment>
<protein>
    <submittedName>
        <fullName evidence="3">DUF2235 domain-containing protein</fullName>
    </submittedName>
</protein>
<dbReference type="RefSeq" id="WP_115858017.1">
    <property type="nucleotide sequence ID" value="NZ_QTSU01000001.1"/>
</dbReference>
<keyword evidence="1" id="KW-0472">Membrane</keyword>
<evidence type="ECO:0000259" key="2">
    <source>
        <dbReference type="Pfam" id="PF09994"/>
    </source>
</evidence>
<dbReference type="PANTHER" id="PTHR33840">
    <property type="match status" value="1"/>
</dbReference>
<dbReference type="PANTHER" id="PTHR33840:SF1">
    <property type="entry name" value="TLE1 PHOSPHOLIPASE DOMAIN-CONTAINING PROTEIN"/>
    <property type="match status" value="1"/>
</dbReference>
<gene>
    <name evidence="3" type="ORF">DX914_05470</name>
</gene>
<feature type="domain" description="T6SS Phospholipase effector Tle1-like catalytic" evidence="2">
    <location>
        <begin position="292"/>
        <end position="373"/>
    </location>
</feature>
<sequence length="475" mass="52906">MPKNILIYADGTGQAGGLRPDQRLSNVYKLYRATRSGPDSPIDPAEQVAFYDPGLGTVTASGAITFSPVETFKSIAGMAVGLGFQRNVVDCYEAILRHYEPGDRIYLFGFSRGGYTARALANVLNLCGVPTQDGEGGPLPRDGRELRAIAAEAVHVYGHGAGHPRKTFEIEREALAQRFRSRYGAGKDPNRGDVYPYFMGVFDSVAALGLPIPIRIILGAVAALAGFGVASLFAAIMHAWRDWPPAITTASTFAVLFGAVLLLYLRSTVRMSPKGARARWWPWHFALWHGKHFDRYLDPRVPIVRHALAVDETRRHFARVEWGGRAEGEKAAREGRAPQLQQRWFPGNHSDVGGSYAEEESRLSDLSLQWMLGEALALEHPVRIDRSKLYLFPDAGGPQHCERHAFRQKHRLLNWFGICWPERLRDIPATAELDPSVLERFALQEVMQCGLRRPYRPQSLRTHPATAHYYGDGTP</sequence>
<feature type="domain" description="T6SS Phospholipase effector Tle1-like catalytic" evidence="2">
    <location>
        <begin position="3"/>
        <end position="212"/>
    </location>
</feature>
<dbReference type="InterPro" id="IPR029058">
    <property type="entry name" value="AB_hydrolase_fold"/>
</dbReference>
<dbReference type="EMBL" id="QTSU01000001">
    <property type="protein sequence ID" value="RDZ28577.1"/>
    <property type="molecule type" value="Genomic_DNA"/>
</dbReference>